<feature type="transmembrane region" description="Helical" evidence="1">
    <location>
        <begin position="90"/>
        <end position="108"/>
    </location>
</feature>
<dbReference type="InterPro" id="IPR027383">
    <property type="entry name" value="Znf_put"/>
</dbReference>
<dbReference type="InterPro" id="IPR041916">
    <property type="entry name" value="Anti_sigma_zinc_sf"/>
</dbReference>
<accession>A0ABT5BQS7</accession>
<keyword evidence="1" id="KW-0472">Membrane</keyword>
<dbReference type="Pfam" id="PF13490">
    <property type="entry name" value="zf-HC2"/>
    <property type="match status" value="1"/>
</dbReference>
<evidence type="ECO:0000313" key="3">
    <source>
        <dbReference type="EMBL" id="MDC0675758.1"/>
    </source>
</evidence>
<dbReference type="Proteomes" id="UP001217838">
    <property type="component" value="Unassembled WGS sequence"/>
</dbReference>
<organism evidence="3 4">
    <name type="scientific">Nannocystis radixulma</name>
    <dbReference type="NCBI Taxonomy" id="2995305"/>
    <lineage>
        <taxon>Bacteria</taxon>
        <taxon>Pseudomonadati</taxon>
        <taxon>Myxococcota</taxon>
        <taxon>Polyangia</taxon>
        <taxon>Nannocystales</taxon>
        <taxon>Nannocystaceae</taxon>
        <taxon>Nannocystis</taxon>
    </lineage>
</organism>
<protein>
    <recommendedName>
        <fullName evidence="2">Putative zinc-finger domain-containing protein</fullName>
    </recommendedName>
</protein>
<reference evidence="3 4" key="1">
    <citation type="submission" date="2022-11" db="EMBL/GenBank/DDBJ databases">
        <title>Minimal conservation of predation-associated metabolite biosynthetic gene clusters underscores biosynthetic potential of Myxococcota including descriptions for ten novel species: Archangium lansinium sp. nov., Myxococcus landrumus sp. nov., Nannocystis bai.</title>
        <authorList>
            <person name="Ahearne A."/>
            <person name="Stevens C."/>
            <person name="Dowd S."/>
        </authorList>
    </citation>
    <scope>NUCLEOTIDE SEQUENCE [LARGE SCALE GENOMIC DNA]</scope>
    <source>
        <strain evidence="3 4">NCELM</strain>
    </source>
</reference>
<feature type="domain" description="Putative zinc-finger" evidence="2">
    <location>
        <begin position="3"/>
        <end position="37"/>
    </location>
</feature>
<gene>
    <name evidence="3" type="ORF">POL58_48970</name>
</gene>
<evidence type="ECO:0000313" key="4">
    <source>
        <dbReference type="Proteomes" id="UP001217838"/>
    </source>
</evidence>
<name>A0ABT5BQS7_9BACT</name>
<keyword evidence="1" id="KW-0812">Transmembrane</keyword>
<evidence type="ECO:0000259" key="2">
    <source>
        <dbReference type="Pfam" id="PF13490"/>
    </source>
</evidence>
<dbReference type="EMBL" id="JAQNDN010000028">
    <property type="protein sequence ID" value="MDC0675758.1"/>
    <property type="molecule type" value="Genomic_DNA"/>
</dbReference>
<dbReference type="RefSeq" id="WP_272011279.1">
    <property type="nucleotide sequence ID" value="NZ_JAQNDN010000028.1"/>
</dbReference>
<proteinExistence type="predicted"/>
<keyword evidence="1" id="KW-1133">Transmembrane helix</keyword>
<sequence length="141" mass="15587">MNCEACDASLIDYAYDELESEQRRAVTRHLAECAGCAVNYCRLRADLDGALQAAHEAPPVAVRERLRAAVEREFRPTWWRRALAQVRRPVPAYAVVAALVIPAALWFVRESTRDGAAAAATTPRVRGYDAAAPPLVDRQIL</sequence>
<dbReference type="Gene3D" id="1.10.10.1320">
    <property type="entry name" value="Anti-sigma factor, zinc-finger domain"/>
    <property type="match status" value="1"/>
</dbReference>
<evidence type="ECO:0000256" key="1">
    <source>
        <dbReference type="SAM" id="Phobius"/>
    </source>
</evidence>
<keyword evidence="4" id="KW-1185">Reference proteome</keyword>
<comment type="caution">
    <text evidence="3">The sequence shown here is derived from an EMBL/GenBank/DDBJ whole genome shotgun (WGS) entry which is preliminary data.</text>
</comment>